<dbReference type="Proteomes" id="UP001215598">
    <property type="component" value="Unassembled WGS sequence"/>
</dbReference>
<dbReference type="AlphaFoldDB" id="A0AAD7IZS4"/>
<dbReference type="EMBL" id="JARKIB010000053">
    <property type="protein sequence ID" value="KAJ7754028.1"/>
    <property type="molecule type" value="Genomic_DNA"/>
</dbReference>
<reference evidence="1" key="1">
    <citation type="submission" date="2023-03" db="EMBL/GenBank/DDBJ databases">
        <title>Massive genome expansion in bonnet fungi (Mycena s.s.) driven by repeated elements and novel gene families across ecological guilds.</title>
        <authorList>
            <consortium name="Lawrence Berkeley National Laboratory"/>
            <person name="Harder C.B."/>
            <person name="Miyauchi S."/>
            <person name="Viragh M."/>
            <person name="Kuo A."/>
            <person name="Thoen E."/>
            <person name="Andreopoulos B."/>
            <person name="Lu D."/>
            <person name="Skrede I."/>
            <person name="Drula E."/>
            <person name="Henrissat B."/>
            <person name="Morin E."/>
            <person name="Kohler A."/>
            <person name="Barry K."/>
            <person name="LaButti K."/>
            <person name="Morin E."/>
            <person name="Salamov A."/>
            <person name="Lipzen A."/>
            <person name="Mereny Z."/>
            <person name="Hegedus B."/>
            <person name="Baldrian P."/>
            <person name="Stursova M."/>
            <person name="Weitz H."/>
            <person name="Taylor A."/>
            <person name="Grigoriev I.V."/>
            <person name="Nagy L.G."/>
            <person name="Martin F."/>
            <person name="Kauserud H."/>
        </authorList>
    </citation>
    <scope>NUCLEOTIDE SEQUENCE</scope>
    <source>
        <strain evidence="1">CBHHK182m</strain>
    </source>
</reference>
<name>A0AAD7IZS4_9AGAR</name>
<comment type="caution">
    <text evidence="1">The sequence shown here is derived from an EMBL/GenBank/DDBJ whole genome shotgun (WGS) entry which is preliminary data.</text>
</comment>
<protein>
    <submittedName>
        <fullName evidence="1">Uncharacterized protein</fullName>
    </submittedName>
</protein>
<gene>
    <name evidence="1" type="ORF">B0H16DRAFT_1543190</name>
</gene>
<keyword evidence="2" id="KW-1185">Reference proteome</keyword>
<accession>A0AAD7IZS4</accession>
<sequence>MPMPVTAALPRRSAGLKRLCSCLSFPRACLSLDPVCVGAIDGVCEPVCEGAVGGACERKRRGIECRGVQQEMWW</sequence>
<organism evidence="1 2">
    <name type="scientific">Mycena metata</name>
    <dbReference type="NCBI Taxonomy" id="1033252"/>
    <lineage>
        <taxon>Eukaryota</taxon>
        <taxon>Fungi</taxon>
        <taxon>Dikarya</taxon>
        <taxon>Basidiomycota</taxon>
        <taxon>Agaricomycotina</taxon>
        <taxon>Agaricomycetes</taxon>
        <taxon>Agaricomycetidae</taxon>
        <taxon>Agaricales</taxon>
        <taxon>Marasmiineae</taxon>
        <taxon>Mycenaceae</taxon>
        <taxon>Mycena</taxon>
    </lineage>
</organism>
<evidence type="ECO:0000313" key="1">
    <source>
        <dbReference type="EMBL" id="KAJ7754028.1"/>
    </source>
</evidence>
<evidence type="ECO:0000313" key="2">
    <source>
        <dbReference type="Proteomes" id="UP001215598"/>
    </source>
</evidence>
<proteinExistence type="predicted"/>